<dbReference type="AlphaFoldDB" id="A0A9W9ZXD1"/>
<dbReference type="SUPFAM" id="SSF52799">
    <property type="entry name" value="(Phosphotyrosine protein) phosphatases II"/>
    <property type="match status" value="1"/>
</dbReference>
<dbReference type="EMBL" id="MU825447">
    <property type="protein sequence ID" value="KAJ7388894.1"/>
    <property type="molecule type" value="Genomic_DNA"/>
</dbReference>
<evidence type="ECO:0000256" key="1">
    <source>
        <dbReference type="ARBA" id="ARBA00022801"/>
    </source>
</evidence>
<dbReference type="InterPro" id="IPR029023">
    <property type="entry name" value="Tensin_phosphatase"/>
</dbReference>
<dbReference type="PANTHER" id="PTHR12305">
    <property type="entry name" value="PHOSPHATASE WITH HOMOLOGY TO TENSIN"/>
    <property type="match status" value="1"/>
</dbReference>
<keyword evidence="4" id="KW-1185">Reference proteome</keyword>
<feature type="domain" description="Phosphatase tensin-type" evidence="2">
    <location>
        <begin position="1"/>
        <end position="153"/>
    </location>
</feature>
<dbReference type="GO" id="GO:0005829">
    <property type="term" value="C:cytosol"/>
    <property type="evidence" value="ECO:0007669"/>
    <property type="project" value="TreeGrafter"/>
</dbReference>
<keyword evidence="1" id="KW-0378">Hydrolase</keyword>
<proteinExistence type="predicted"/>
<dbReference type="GO" id="GO:0016314">
    <property type="term" value="F:phosphatidylinositol-3,4,5-trisphosphate 3-phosphatase activity"/>
    <property type="evidence" value="ECO:0007669"/>
    <property type="project" value="TreeGrafter"/>
</dbReference>
<dbReference type="Proteomes" id="UP001163046">
    <property type="component" value="Unassembled WGS sequence"/>
</dbReference>
<dbReference type="Gene3D" id="3.90.190.10">
    <property type="entry name" value="Protein tyrosine phosphatase superfamily"/>
    <property type="match status" value="1"/>
</dbReference>
<accession>A0A9W9ZXD1</accession>
<dbReference type="InterPro" id="IPR029021">
    <property type="entry name" value="Prot-tyrosine_phosphatase-like"/>
</dbReference>
<organism evidence="3 4">
    <name type="scientific">Desmophyllum pertusum</name>
    <dbReference type="NCBI Taxonomy" id="174260"/>
    <lineage>
        <taxon>Eukaryota</taxon>
        <taxon>Metazoa</taxon>
        <taxon>Cnidaria</taxon>
        <taxon>Anthozoa</taxon>
        <taxon>Hexacorallia</taxon>
        <taxon>Scleractinia</taxon>
        <taxon>Caryophylliina</taxon>
        <taxon>Caryophylliidae</taxon>
        <taxon>Desmophyllum</taxon>
    </lineage>
</organism>
<dbReference type="PROSITE" id="PS51181">
    <property type="entry name" value="PPASE_TENSIN"/>
    <property type="match status" value="1"/>
</dbReference>
<evidence type="ECO:0000313" key="3">
    <source>
        <dbReference type="EMBL" id="KAJ7388894.1"/>
    </source>
</evidence>
<comment type="caution">
    <text evidence="3">The sequence shown here is derived from an EMBL/GenBank/DDBJ whole genome shotgun (WGS) entry which is preliminary data.</text>
</comment>
<reference evidence="3" key="1">
    <citation type="submission" date="2023-01" db="EMBL/GenBank/DDBJ databases">
        <title>Genome assembly of the deep-sea coral Lophelia pertusa.</title>
        <authorList>
            <person name="Herrera S."/>
            <person name="Cordes E."/>
        </authorList>
    </citation>
    <scope>NUCLEOTIDE SEQUENCE</scope>
    <source>
        <strain evidence="3">USNM1676648</strain>
        <tissue evidence="3">Polyp</tissue>
    </source>
</reference>
<sequence>MVLFFFSDVFPSRWIESTYKNNIDDVRDFLEAKYPENYLVINVSPRTYRTEKLGDRVINCCLVGHRLPPLERLISLCRKINSWLKTDRKHVVVIHCQDGKEASGVVIAAFFVFCKLFKNPMEQQTCSVFVAVVSDTKFHSLLHRSVIYYTSHN</sequence>
<dbReference type="InterPro" id="IPR051281">
    <property type="entry name" value="Dual-spec_lipid-protein_phosph"/>
</dbReference>
<gene>
    <name evidence="3" type="ORF">OS493_035041</name>
</gene>
<evidence type="ECO:0000313" key="4">
    <source>
        <dbReference type="Proteomes" id="UP001163046"/>
    </source>
</evidence>
<protein>
    <recommendedName>
        <fullName evidence="2">Phosphatase tensin-type domain-containing protein</fullName>
    </recommendedName>
</protein>
<evidence type="ECO:0000259" key="2">
    <source>
        <dbReference type="PROSITE" id="PS51181"/>
    </source>
</evidence>
<name>A0A9W9ZXD1_9CNID</name>
<dbReference type="OrthoDB" id="6273691at2759"/>